<dbReference type="PANTHER" id="PTHR24171">
    <property type="entry name" value="ANKYRIN REPEAT DOMAIN-CONTAINING PROTEIN 39-RELATED"/>
    <property type="match status" value="1"/>
</dbReference>
<evidence type="ECO:0000313" key="6">
    <source>
        <dbReference type="EMBL" id="KAH7142724.1"/>
    </source>
</evidence>
<evidence type="ECO:0000256" key="5">
    <source>
        <dbReference type="SAM" id="Phobius"/>
    </source>
</evidence>
<reference evidence="6" key="1">
    <citation type="journal article" date="2021" name="Nat. Commun.">
        <title>Genetic determinants of endophytism in the Arabidopsis root mycobiome.</title>
        <authorList>
            <person name="Mesny F."/>
            <person name="Miyauchi S."/>
            <person name="Thiergart T."/>
            <person name="Pickel B."/>
            <person name="Atanasova L."/>
            <person name="Karlsson M."/>
            <person name="Huettel B."/>
            <person name="Barry K.W."/>
            <person name="Haridas S."/>
            <person name="Chen C."/>
            <person name="Bauer D."/>
            <person name="Andreopoulos W."/>
            <person name="Pangilinan J."/>
            <person name="LaButti K."/>
            <person name="Riley R."/>
            <person name="Lipzen A."/>
            <person name="Clum A."/>
            <person name="Drula E."/>
            <person name="Henrissat B."/>
            <person name="Kohler A."/>
            <person name="Grigoriev I.V."/>
            <person name="Martin F.M."/>
            <person name="Hacquard S."/>
        </authorList>
    </citation>
    <scope>NUCLEOTIDE SEQUENCE</scope>
    <source>
        <strain evidence="6">MPI-CAGE-AT-0021</strain>
    </source>
</reference>
<keyword evidence="1" id="KW-0677">Repeat</keyword>
<feature type="region of interest" description="Disordered" evidence="4">
    <location>
        <begin position="55"/>
        <end position="82"/>
    </location>
</feature>
<evidence type="ECO:0000256" key="2">
    <source>
        <dbReference type="ARBA" id="ARBA00023043"/>
    </source>
</evidence>
<evidence type="ECO:0000256" key="4">
    <source>
        <dbReference type="SAM" id="MobiDB-lite"/>
    </source>
</evidence>
<dbReference type="OrthoDB" id="539213at2759"/>
<sequence>MKRAVERLSQGGNVQFLVKILTVILTFMMLDLKDVLSLAAPFVALIVRQRAVTPDGRQHSQVRGPSRHQQLSLRRSTERSKSASGFIRRQSCGGFLHYRRQRTGPSQDYVALRPSASPSLCQVSGAKLHLTDTAISLIAEQNVNETSSLRWSALGIACTNGFGDLIDELLTKGADVTIADNDGWTSLLSASSNDHVQVVRLLLEKGPMRHAMSANT</sequence>
<dbReference type="Proteomes" id="UP000717696">
    <property type="component" value="Unassembled WGS sequence"/>
</dbReference>
<proteinExistence type="predicted"/>
<gene>
    <name evidence="6" type="ORF">B0J13DRAFT_526174</name>
</gene>
<feature type="transmembrane region" description="Helical" evidence="5">
    <location>
        <begin position="12"/>
        <end position="30"/>
    </location>
</feature>
<accession>A0A9P9J564</accession>
<evidence type="ECO:0000256" key="1">
    <source>
        <dbReference type="ARBA" id="ARBA00022737"/>
    </source>
</evidence>
<dbReference type="Gene3D" id="1.25.40.20">
    <property type="entry name" value="Ankyrin repeat-containing domain"/>
    <property type="match status" value="1"/>
</dbReference>
<keyword evidence="2 3" id="KW-0040">ANK repeat</keyword>
<evidence type="ECO:0000256" key="3">
    <source>
        <dbReference type="PROSITE-ProRule" id="PRU00023"/>
    </source>
</evidence>
<feature type="repeat" description="ANK" evidence="3">
    <location>
        <begin position="182"/>
        <end position="214"/>
    </location>
</feature>
<comment type="caution">
    <text evidence="6">The sequence shown here is derived from an EMBL/GenBank/DDBJ whole genome shotgun (WGS) entry which is preliminary data.</text>
</comment>
<keyword evidence="7" id="KW-1185">Reference proteome</keyword>
<dbReference type="GO" id="GO:0004842">
    <property type="term" value="F:ubiquitin-protein transferase activity"/>
    <property type="evidence" value="ECO:0007669"/>
    <property type="project" value="TreeGrafter"/>
</dbReference>
<dbReference type="PANTHER" id="PTHR24171:SF8">
    <property type="entry name" value="BRCA1-ASSOCIATED RING DOMAIN PROTEIN 1"/>
    <property type="match status" value="1"/>
</dbReference>
<keyword evidence="5" id="KW-0812">Transmembrane</keyword>
<keyword evidence="5" id="KW-0472">Membrane</keyword>
<feature type="compositionally biased region" description="Polar residues" evidence="4">
    <location>
        <begin position="59"/>
        <end position="74"/>
    </location>
</feature>
<dbReference type="InterPro" id="IPR002110">
    <property type="entry name" value="Ankyrin_rpt"/>
</dbReference>
<dbReference type="EMBL" id="JAGMUU010000011">
    <property type="protein sequence ID" value="KAH7142724.1"/>
    <property type="molecule type" value="Genomic_DNA"/>
</dbReference>
<dbReference type="Pfam" id="PF12796">
    <property type="entry name" value="Ank_2"/>
    <property type="match status" value="1"/>
</dbReference>
<evidence type="ECO:0000313" key="7">
    <source>
        <dbReference type="Proteomes" id="UP000717696"/>
    </source>
</evidence>
<organism evidence="6 7">
    <name type="scientific">Dactylonectria estremocensis</name>
    <dbReference type="NCBI Taxonomy" id="1079267"/>
    <lineage>
        <taxon>Eukaryota</taxon>
        <taxon>Fungi</taxon>
        <taxon>Dikarya</taxon>
        <taxon>Ascomycota</taxon>
        <taxon>Pezizomycotina</taxon>
        <taxon>Sordariomycetes</taxon>
        <taxon>Hypocreomycetidae</taxon>
        <taxon>Hypocreales</taxon>
        <taxon>Nectriaceae</taxon>
        <taxon>Dactylonectria</taxon>
    </lineage>
</organism>
<dbReference type="InterPro" id="IPR036770">
    <property type="entry name" value="Ankyrin_rpt-contain_sf"/>
</dbReference>
<keyword evidence="5" id="KW-1133">Transmembrane helix</keyword>
<dbReference type="AlphaFoldDB" id="A0A9P9J564"/>
<dbReference type="SMART" id="SM00248">
    <property type="entry name" value="ANK"/>
    <property type="match status" value="2"/>
</dbReference>
<dbReference type="SUPFAM" id="SSF48403">
    <property type="entry name" value="Ankyrin repeat"/>
    <property type="match status" value="1"/>
</dbReference>
<feature type="repeat" description="ANK" evidence="3">
    <location>
        <begin position="149"/>
        <end position="181"/>
    </location>
</feature>
<name>A0A9P9J564_9HYPO</name>
<dbReference type="GO" id="GO:0085020">
    <property type="term" value="P:protein K6-linked ubiquitination"/>
    <property type="evidence" value="ECO:0007669"/>
    <property type="project" value="TreeGrafter"/>
</dbReference>
<dbReference type="PROSITE" id="PS50088">
    <property type="entry name" value="ANK_REPEAT"/>
    <property type="match status" value="2"/>
</dbReference>
<protein>
    <submittedName>
        <fullName evidence="6">Uncharacterized protein</fullName>
    </submittedName>
</protein>
<dbReference type="PROSITE" id="PS50297">
    <property type="entry name" value="ANK_REP_REGION"/>
    <property type="match status" value="1"/>
</dbReference>